<evidence type="ECO:0008006" key="3">
    <source>
        <dbReference type="Google" id="ProtNLM"/>
    </source>
</evidence>
<accession>A0A2T0JRA1</accession>
<dbReference type="InterPro" id="IPR019587">
    <property type="entry name" value="Polyketide_cyclase/dehydratase"/>
</dbReference>
<dbReference type="InterPro" id="IPR023393">
    <property type="entry name" value="START-like_dom_sf"/>
</dbReference>
<dbReference type="AlphaFoldDB" id="A0A2T0JRA1"/>
<dbReference type="RefSeq" id="WP_106330409.1">
    <property type="nucleotide sequence ID" value="NZ_BOMO01000145.1"/>
</dbReference>
<gene>
    <name evidence="1" type="ORF">CLV67_13438</name>
</gene>
<comment type="caution">
    <text evidence="1">The sequence shown here is derived from an EMBL/GenBank/DDBJ whole genome shotgun (WGS) entry which is preliminary data.</text>
</comment>
<evidence type="ECO:0000313" key="1">
    <source>
        <dbReference type="EMBL" id="PRX10154.1"/>
    </source>
</evidence>
<sequence length="154" mass="17203">MIEVATIIDAGTATVFDLELDVDVHADSLARSGETAATADGRRRLGPGDEVTFRASHFGVKWRMTSQVTAYDRPAHFVDEQTRGPFREMRHEHNFEDLGNGRTRMVDRMAIRAPGGPLGAIVTRLLLAPYLKRLLIRRATHIKRLAETAGRRDP</sequence>
<dbReference type="OrthoDB" id="9801773at2"/>
<dbReference type="Proteomes" id="UP000239415">
    <property type="component" value="Unassembled WGS sequence"/>
</dbReference>
<dbReference type="Gene3D" id="3.30.530.20">
    <property type="match status" value="1"/>
</dbReference>
<dbReference type="CDD" id="cd07820">
    <property type="entry name" value="SRPBCC_3"/>
    <property type="match status" value="1"/>
</dbReference>
<dbReference type="EMBL" id="PVMZ01000034">
    <property type="protein sequence ID" value="PRX10154.1"/>
    <property type="molecule type" value="Genomic_DNA"/>
</dbReference>
<name>A0A2T0JRA1_9ACTN</name>
<dbReference type="SUPFAM" id="SSF55961">
    <property type="entry name" value="Bet v1-like"/>
    <property type="match status" value="1"/>
</dbReference>
<dbReference type="Pfam" id="PF10604">
    <property type="entry name" value="Polyketide_cyc2"/>
    <property type="match status" value="1"/>
</dbReference>
<protein>
    <recommendedName>
        <fullName evidence="3">Polyketide cyclase/dehydrase/lipid transport protein</fullName>
    </recommendedName>
</protein>
<reference evidence="1 2" key="1">
    <citation type="submission" date="2018-03" db="EMBL/GenBank/DDBJ databases">
        <title>Genomic Encyclopedia of Archaeal and Bacterial Type Strains, Phase II (KMG-II): from individual species to whole genera.</title>
        <authorList>
            <person name="Goeker M."/>
        </authorList>
    </citation>
    <scope>NUCLEOTIDE SEQUENCE [LARGE SCALE GENOMIC DNA]</scope>
    <source>
        <strain evidence="1 2">DSM 43146</strain>
    </source>
</reference>
<evidence type="ECO:0000313" key="2">
    <source>
        <dbReference type="Proteomes" id="UP000239415"/>
    </source>
</evidence>
<organism evidence="1 2">
    <name type="scientific">Actinoplanes italicus</name>
    <dbReference type="NCBI Taxonomy" id="113567"/>
    <lineage>
        <taxon>Bacteria</taxon>
        <taxon>Bacillati</taxon>
        <taxon>Actinomycetota</taxon>
        <taxon>Actinomycetes</taxon>
        <taxon>Micromonosporales</taxon>
        <taxon>Micromonosporaceae</taxon>
        <taxon>Actinoplanes</taxon>
    </lineage>
</organism>
<keyword evidence="2" id="KW-1185">Reference proteome</keyword>
<proteinExistence type="predicted"/>